<dbReference type="Proteomes" id="UP000283576">
    <property type="component" value="Unassembled WGS sequence"/>
</dbReference>
<accession>A0A2T4SUZ4</accession>
<comment type="caution">
    <text evidence="1">The sequence shown here is derived from an EMBL/GenBank/DDBJ whole genome shotgun (WGS) entry which is preliminary data.</text>
</comment>
<evidence type="ECO:0000313" key="1">
    <source>
        <dbReference type="EMBL" id="RIL41931.1"/>
    </source>
</evidence>
<name>A0A2T4SUZ4_STAGA</name>
<sequence>MKLLKNVKWIITVVFILITIGTVVIFVNHNRLHANTNLSNFKIDKFKIGSKMNKHKFELDDDVLLKKVYVYSMVDHPEFIVLVNKRSNQIVGMSLLNDNSLQTNYGWKIGDDISKVKASLNANYREKSLHNGFKSLIFIDKKHKIKLFVVHKNNKIKKIEIHNK</sequence>
<evidence type="ECO:0000313" key="2">
    <source>
        <dbReference type="Proteomes" id="UP000283576"/>
    </source>
</evidence>
<protein>
    <submittedName>
        <fullName evidence="1">Uncharacterized protein</fullName>
    </submittedName>
</protein>
<proteinExistence type="predicted"/>
<dbReference type="AlphaFoldDB" id="A0A2T4SUZ4"/>
<reference evidence="1 2" key="1">
    <citation type="journal article" date="2016" name="Front. Microbiol.">
        <title>Comprehensive Phylogenetic Analysis of Bovine Non-aureus Staphylococci Species Based on Whole-Genome Sequencing.</title>
        <authorList>
            <person name="Naushad S."/>
            <person name="Barkema H.W."/>
            <person name="Luby C."/>
            <person name="Condas L.A."/>
            <person name="Nobrega D.B."/>
            <person name="Carson D.A."/>
            <person name="De Buck J."/>
        </authorList>
    </citation>
    <scope>NUCLEOTIDE SEQUENCE [LARGE SCALE GENOMIC DNA]</scope>
    <source>
        <strain evidence="1 2">SNUC 1388</strain>
    </source>
</reference>
<dbReference type="RefSeq" id="WP_107512692.1">
    <property type="nucleotide sequence ID" value="NZ_JAHNUU010000007.1"/>
</dbReference>
<dbReference type="EMBL" id="QXRZ01000007">
    <property type="protein sequence ID" value="RIL41931.1"/>
    <property type="molecule type" value="Genomic_DNA"/>
</dbReference>
<organism evidence="1 2">
    <name type="scientific">Staphylococcus gallinarum</name>
    <dbReference type="NCBI Taxonomy" id="1293"/>
    <lineage>
        <taxon>Bacteria</taxon>
        <taxon>Bacillati</taxon>
        <taxon>Bacillota</taxon>
        <taxon>Bacilli</taxon>
        <taxon>Bacillales</taxon>
        <taxon>Staphylococcaceae</taxon>
        <taxon>Staphylococcus</taxon>
    </lineage>
</organism>
<gene>
    <name evidence="1" type="ORF">BUZ01_10875</name>
</gene>